<accession>A0A9Q3PXE5</accession>
<evidence type="ECO:0000313" key="3">
    <source>
        <dbReference type="EMBL" id="MBW0577086.1"/>
    </source>
</evidence>
<gene>
    <name evidence="3" type="ORF">O181_116801</name>
</gene>
<feature type="compositionally biased region" description="Polar residues" evidence="1">
    <location>
        <begin position="77"/>
        <end position="91"/>
    </location>
</feature>
<keyword evidence="4" id="KW-1185">Reference proteome</keyword>
<dbReference type="InterPro" id="IPR050704">
    <property type="entry name" value="Peptidase_C85-like"/>
</dbReference>
<dbReference type="EMBL" id="AVOT02099863">
    <property type="protein sequence ID" value="MBW0577086.1"/>
    <property type="molecule type" value="Genomic_DNA"/>
</dbReference>
<dbReference type="GO" id="GO:0004843">
    <property type="term" value="F:cysteine-type deubiquitinase activity"/>
    <property type="evidence" value="ECO:0007669"/>
    <property type="project" value="TreeGrafter"/>
</dbReference>
<dbReference type="PANTHER" id="PTHR12419">
    <property type="entry name" value="OTU DOMAIN CONTAINING PROTEIN"/>
    <property type="match status" value="1"/>
</dbReference>
<feature type="domain" description="OTU" evidence="2">
    <location>
        <begin position="200"/>
        <end position="300"/>
    </location>
</feature>
<dbReference type="CDD" id="cd22744">
    <property type="entry name" value="OTU"/>
    <property type="match status" value="1"/>
</dbReference>
<reference evidence="3" key="1">
    <citation type="submission" date="2021-03" db="EMBL/GenBank/DDBJ databases">
        <title>Draft genome sequence of rust myrtle Austropuccinia psidii MF-1, a brazilian biotype.</title>
        <authorList>
            <person name="Quecine M.C."/>
            <person name="Pachon D.M.R."/>
            <person name="Bonatelli M.L."/>
            <person name="Correr F.H."/>
            <person name="Franceschini L.M."/>
            <person name="Leite T.F."/>
            <person name="Margarido G.R.A."/>
            <person name="Almeida C.A."/>
            <person name="Ferrarezi J.A."/>
            <person name="Labate C.A."/>
        </authorList>
    </citation>
    <scope>NUCLEOTIDE SEQUENCE</scope>
    <source>
        <strain evidence="3">MF-1</strain>
    </source>
</reference>
<proteinExistence type="predicted"/>
<dbReference type="Gene3D" id="3.90.70.80">
    <property type="match status" value="1"/>
</dbReference>
<dbReference type="GO" id="GO:0016579">
    <property type="term" value="P:protein deubiquitination"/>
    <property type="evidence" value="ECO:0007669"/>
    <property type="project" value="TreeGrafter"/>
</dbReference>
<dbReference type="Proteomes" id="UP000765509">
    <property type="component" value="Unassembled WGS sequence"/>
</dbReference>
<evidence type="ECO:0000313" key="4">
    <source>
        <dbReference type="Proteomes" id="UP000765509"/>
    </source>
</evidence>
<dbReference type="PROSITE" id="PS50802">
    <property type="entry name" value="OTU"/>
    <property type="match status" value="1"/>
</dbReference>
<organism evidence="3 4">
    <name type="scientific">Austropuccinia psidii MF-1</name>
    <dbReference type="NCBI Taxonomy" id="1389203"/>
    <lineage>
        <taxon>Eukaryota</taxon>
        <taxon>Fungi</taxon>
        <taxon>Dikarya</taxon>
        <taxon>Basidiomycota</taxon>
        <taxon>Pucciniomycotina</taxon>
        <taxon>Pucciniomycetes</taxon>
        <taxon>Pucciniales</taxon>
        <taxon>Sphaerophragmiaceae</taxon>
        <taxon>Austropuccinia</taxon>
    </lineage>
</organism>
<dbReference type="InterPro" id="IPR003323">
    <property type="entry name" value="OTU_dom"/>
</dbReference>
<feature type="compositionally biased region" description="Acidic residues" evidence="1">
    <location>
        <begin position="98"/>
        <end position="108"/>
    </location>
</feature>
<name>A0A9Q3PXE5_9BASI</name>
<sequence length="300" mass="34093">MAEITPILQHFQDVLTGKVPFDQIPKSQEDDQYYEDPLECKNIRGRPQGAKNKNKREPSRFEIIESQSKRRGRPPSKVTSTTTSRSQSNVPSPIMEVDSSEDSEDSEDSLSKSISSSDSLPSATELNKSEVTLRRSRRLAIGSKTSQRKSHKPATSLNIYDAIDLTCEHCQSNYHTSDECSKLFITGSEDLPKFILKYTFKAINVQGDGNCGYRTVSHFIYKTQDQWADVRGDLAEEIQQNQDLYEAMNTLIPSVSSYLDRIEWYEDVGQAPKSKWMSMPDMGDPIANKYKRPVFFYSTV</sequence>
<evidence type="ECO:0000256" key="1">
    <source>
        <dbReference type="SAM" id="MobiDB-lite"/>
    </source>
</evidence>
<evidence type="ECO:0000259" key="2">
    <source>
        <dbReference type="PROSITE" id="PS50802"/>
    </source>
</evidence>
<dbReference type="OrthoDB" id="1915076at2759"/>
<dbReference type="AlphaFoldDB" id="A0A9Q3PXE5"/>
<comment type="caution">
    <text evidence="3">The sequence shown here is derived from an EMBL/GenBank/DDBJ whole genome shotgun (WGS) entry which is preliminary data.</text>
</comment>
<feature type="region of interest" description="Disordered" evidence="1">
    <location>
        <begin position="22"/>
        <end position="131"/>
    </location>
</feature>
<protein>
    <recommendedName>
        <fullName evidence="2">OTU domain-containing protein</fullName>
    </recommendedName>
</protein>